<evidence type="ECO:0000256" key="1">
    <source>
        <dbReference type="SAM" id="Phobius"/>
    </source>
</evidence>
<accession>A0A540L1P4</accession>
<sequence>MAMVYGVRGSGPPQVGEDGGDASGGVGVVVKASNLIVLTFFFPDLSVVAAMRFAFFQREHMSYIKNFCICLYVKVYPTECSCMPIHWAEEPSLEEKSNHQYPKIEKIPVQKTVVELELELDCSHSNFQEPKLQCMKEEKGNLGSERGKGKESSLERAGSFDIQRQMCQCKVVVVVVVEDCIHLDLLKLPNSLRLQERGFRGKKIVMGMKQQLGKLSHHL</sequence>
<feature type="transmembrane region" description="Helical" evidence="1">
    <location>
        <begin position="35"/>
        <end position="55"/>
    </location>
</feature>
<name>A0A540L1P4_MALBA</name>
<proteinExistence type="predicted"/>
<evidence type="ECO:0000313" key="3">
    <source>
        <dbReference type="Proteomes" id="UP000315295"/>
    </source>
</evidence>
<evidence type="ECO:0000313" key="2">
    <source>
        <dbReference type="EMBL" id="TQD80403.1"/>
    </source>
</evidence>
<keyword evidence="1" id="KW-0812">Transmembrane</keyword>
<reference evidence="2 3" key="1">
    <citation type="journal article" date="2019" name="G3 (Bethesda)">
        <title>Sequencing of a Wild Apple (Malus baccata) Genome Unravels the Differences Between Cultivated and Wild Apple Species Regarding Disease Resistance and Cold Tolerance.</title>
        <authorList>
            <person name="Chen X."/>
        </authorList>
    </citation>
    <scope>NUCLEOTIDE SEQUENCE [LARGE SCALE GENOMIC DNA]</scope>
    <source>
        <strain evidence="3">cv. Shandingzi</strain>
        <tissue evidence="2">Leaves</tissue>
    </source>
</reference>
<dbReference type="EMBL" id="VIEB01000809">
    <property type="protein sequence ID" value="TQD80403.1"/>
    <property type="molecule type" value="Genomic_DNA"/>
</dbReference>
<protein>
    <submittedName>
        <fullName evidence="2">Uncharacterized protein</fullName>
    </submittedName>
</protein>
<dbReference type="Proteomes" id="UP000315295">
    <property type="component" value="Unassembled WGS sequence"/>
</dbReference>
<organism evidence="2 3">
    <name type="scientific">Malus baccata</name>
    <name type="common">Siberian crab apple</name>
    <name type="synonym">Pyrus baccata</name>
    <dbReference type="NCBI Taxonomy" id="106549"/>
    <lineage>
        <taxon>Eukaryota</taxon>
        <taxon>Viridiplantae</taxon>
        <taxon>Streptophyta</taxon>
        <taxon>Embryophyta</taxon>
        <taxon>Tracheophyta</taxon>
        <taxon>Spermatophyta</taxon>
        <taxon>Magnoliopsida</taxon>
        <taxon>eudicotyledons</taxon>
        <taxon>Gunneridae</taxon>
        <taxon>Pentapetalae</taxon>
        <taxon>rosids</taxon>
        <taxon>fabids</taxon>
        <taxon>Rosales</taxon>
        <taxon>Rosaceae</taxon>
        <taxon>Amygdaloideae</taxon>
        <taxon>Maleae</taxon>
        <taxon>Malus</taxon>
    </lineage>
</organism>
<comment type="caution">
    <text evidence="2">The sequence shown here is derived from an EMBL/GenBank/DDBJ whole genome shotgun (WGS) entry which is preliminary data.</text>
</comment>
<dbReference type="AlphaFoldDB" id="A0A540L1P4"/>
<keyword evidence="1" id="KW-0472">Membrane</keyword>
<keyword evidence="1" id="KW-1133">Transmembrane helix</keyword>
<gene>
    <name evidence="2" type="ORF">C1H46_034047</name>
</gene>
<keyword evidence="3" id="KW-1185">Reference proteome</keyword>